<reference evidence="1 2" key="1">
    <citation type="submission" date="2019-02" db="EMBL/GenBank/DDBJ databases">
        <title>Deep-cultivation of Planctomycetes and their phenomic and genomic characterization uncovers novel biology.</title>
        <authorList>
            <person name="Wiegand S."/>
            <person name="Jogler M."/>
            <person name="Boedeker C."/>
            <person name="Pinto D."/>
            <person name="Vollmers J."/>
            <person name="Rivas-Marin E."/>
            <person name="Kohn T."/>
            <person name="Peeters S.H."/>
            <person name="Heuer A."/>
            <person name="Rast P."/>
            <person name="Oberbeckmann S."/>
            <person name="Bunk B."/>
            <person name="Jeske O."/>
            <person name="Meyerdierks A."/>
            <person name="Storesund J.E."/>
            <person name="Kallscheuer N."/>
            <person name="Luecker S."/>
            <person name="Lage O.M."/>
            <person name="Pohl T."/>
            <person name="Merkel B.J."/>
            <person name="Hornburger P."/>
            <person name="Mueller R.-W."/>
            <person name="Bruemmer F."/>
            <person name="Labrenz M."/>
            <person name="Spormann A.M."/>
            <person name="Op den Camp H."/>
            <person name="Overmann J."/>
            <person name="Amann R."/>
            <person name="Jetten M.S.M."/>
            <person name="Mascher T."/>
            <person name="Medema M.H."/>
            <person name="Devos D.P."/>
            <person name="Kaster A.-K."/>
            <person name="Ovreas L."/>
            <person name="Rohde M."/>
            <person name="Galperin M.Y."/>
            <person name="Jogler C."/>
        </authorList>
    </citation>
    <scope>NUCLEOTIDE SEQUENCE [LARGE SCALE GENOMIC DNA]</scope>
    <source>
        <strain evidence="1 2">Pla110</strain>
    </source>
</reference>
<keyword evidence="2" id="KW-1185">Reference proteome</keyword>
<gene>
    <name evidence="1" type="ORF">Pla110_09610</name>
</gene>
<name>A0A518CJ47_9PLAN</name>
<evidence type="ECO:0000313" key="2">
    <source>
        <dbReference type="Proteomes" id="UP000317178"/>
    </source>
</evidence>
<protein>
    <submittedName>
        <fullName evidence="1">Topology modulation protein</fullName>
    </submittedName>
</protein>
<dbReference type="EMBL" id="CP036281">
    <property type="protein sequence ID" value="QDU79255.1"/>
    <property type="molecule type" value="Genomic_DNA"/>
</dbReference>
<dbReference type="PANTHER" id="PTHR37816:SF1">
    <property type="entry name" value="TOXIN"/>
    <property type="match status" value="1"/>
</dbReference>
<dbReference type="InterPro" id="IPR027417">
    <property type="entry name" value="P-loop_NTPase"/>
</dbReference>
<dbReference type="AlphaFoldDB" id="A0A518CJ47"/>
<organism evidence="1 2">
    <name type="scientific">Polystyrenella longa</name>
    <dbReference type="NCBI Taxonomy" id="2528007"/>
    <lineage>
        <taxon>Bacteria</taxon>
        <taxon>Pseudomonadati</taxon>
        <taxon>Planctomycetota</taxon>
        <taxon>Planctomycetia</taxon>
        <taxon>Planctomycetales</taxon>
        <taxon>Planctomycetaceae</taxon>
        <taxon>Polystyrenella</taxon>
    </lineage>
</organism>
<evidence type="ECO:0000313" key="1">
    <source>
        <dbReference type="EMBL" id="QDU79255.1"/>
    </source>
</evidence>
<dbReference type="Proteomes" id="UP000317178">
    <property type="component" value="Chromosome"/>
</dbReference>
<proteinExistence type="predicted"/>
<sequence length="192" mass="22320">MSSTISCLEDLIDLLQAENTPVRILIVGATGSGKSTLGELLSENLEVLYRSLDELHWNPNWDPKPEAEFIANLQEVIDQDEWIVDGNYNQVQHLIIPKTTCIIWLNYSFWTTFRQLLKRTCHRSWTKGLLYGGNQESFSKAFFTRDSILLWLCTSYPKIQRRYRPLFADPELQSPKLMFELNHPAQARSRKS</sequence>
<dbReference type="OrthoDB" id="1201990at2"/>
<dbReference type="SUPFAM" id="SSF52540">
    <property type="entry name" value="P-loop containing nucleoside triphosphate hydrolases"/>
    <property type="match status" value="1"/>
</dbReference>
<dbReference type="KEGG" id="plon:Pla110_09610"/>
<dbReference type="Gene3D" id="3.40.50.300">
    <property type="entry name" value="P-loop containing nucleotide triphosphate hydrolases"/>
    <property type="match status" value="1"/>
</dbReference>
<dbReference type="PANTHER" id="PTHR37816">
    <property type="entry name" value="YALI0E33011P"/>
    <property type="match status" value="1"/>
</dbReference>
<dbReference type="InterPro" id="IPR052922">
    <property type="entry name" value="Cytidylate_Kinase-2"/>
</dbReference>
<dbReference type="RefSeq" id="WP_144993715.1">
    <property type="nucleotide sequence ID" value="NZ_CP036281.1"/>
</dbReference>
<accession>A0A518CJ47</accession>